<organism evidence="2 3">
    <name type="scientific">Natronospira bacteriovora</name>
    <dbReference type="NCBI Taxonomy" id="3069753"/>
    <lineage>
        <taxon>Bacteria</taxon>
        <taxon>Pseudomonadati</taxon>
        <taxon>Pseudomonadota</taxon>
        <taxon>Gammaproteobacteria</taxon>
        <taxon>Natronospirales</taxon>
        <taxon>Natronospiraceae</taxon>
        <taxon>Natronospira</taxon>
    </lineage>
</organism>
<sequence length="194" mass="21931">MKHRAADLIHLFNTTFLASHNTVLVGGAEEPIYLPADGEYRHHRIIFTRDYFASALHEVAHWCIAGAERRQRVDYGYWYEPDGRGADQQAEFERVEARPQAIEKAFSLACSAPFRVSLDNLDGAVIDSRGFEERVRKEHESLSATGFPPRAERFIAALRTFYQALDASNRGRSLKTDHDDDSDKDGGAVRLPPQ</sequence>
<evidence type="ECO:0000313" key="2">
    <source>
        <dbReference type="EMBL" id="MDQ2070019.1"/>
    </source>
</evidence>
<dbReference type="GO" id="GO:0003746">
    <property type="term" value="F:translation elongation factor activity"/>
    <property type="evidence" value="ECO:0007669"/>
    <property type="project" value="UniProtKB-KW"/>
</dbReference>
<gene>
    <name evidence="2" type="ORF">RBH19_09040</name>
</gene>
<dbReference type="InterPro" id="IPR007411">
    <property type="entry name" value="EpmC"/>
</dbReference>
<comment type="caution">
    <text evidence="2">The sequence shown here is derived from an EMBL/GenBank/DDBJ whole genome shotgun (WGS) entry which is preliminary data.</text>
</comment>
<keyword evidence="3" id="KW-1185">Reference proteome</keyword>
<accession>A0ABU0W7X3</accession>
<reference evidence="2 3" key="1">
    <citation type="submission" date="2023-08" db="EMBL/GenBank/DDBJ databases">
        <title>Whole-genome sequencing of halo(alkali)philic microorganisms from hypersaline lakes.</title>
        <authorList>
            <person name="Sorokin D.Y."/>
            <person name="Abbas B."/>
            <person name="Merkel A.Y."/>
        </authorList>
    </citation>
    <scope>NUCLEOTIDE SEQUENCE [LARGE SCALE GENOMIC DNA]</scope>
    <source>
        <strain evidence="2 3">AB-CW4</strain>
    </source>
</reference>
<name>A0ABU0W7X3_9GAMM</name>
<dbReference type="RefSeq" id="WP_306728518.1">
    <property type="nucleotide sequence ID" value="NZ_JAVDDT010000005.1"/>
</dbReference>
<proteinExistence type="predicted"/>
<feature type="region of interest" description="Disordered" evidence="1">
    <location>
        <begin position="169"/>
        <end position="194"/>
    </location>
</feature>
<keyword evidence="2" id="KW-0251">Elongation factor</keyword>
<evidence type="ECO:0000256" key="1">
    <source>
        <dbReference type="SAM" id="MobiDB-lite"/>
    </source>
</evidence>
<protein>
    <submittedName>
        <fullName evidence="2">Elongation factor P hydroxylase</fullName>
    </submittedName>
</protein>
<dbReference type="EMBL" id="JAVDDT010000005">
    <property type="protein sequence ID" value="MDQ2070019.1"/>
    <property type="molecule type" value="Genomic_DNA"/>
</dbReference>
<keyword evidence="2" id="KW-0648">Protein biosynthesis</keyword>
<dbReference type="Pfam" id="PF04315">
    <property type="entry name" value="EpmC"/>
    <property type="match status" value="1"/>
</dbReference>
<evidence type="ECO:0000313" key="3">
    <source>
        <dbReference type="Proteomes" id="UP001239019"/>
    </source>
</evidence>
<dbReference type="Proteomes" id="UP001239019">
    <property type="component" value="Unassembled WGS sequence"/>
</dbReference>